<accession>A0A142VB68</accession>
<dbReference type="HAMAP" id="MF_00139">
    <property type="entry name" value="PurH"/>
    <property type="match status" value="1"/>
</dbReference>
<dbReference type="CDD" id="cd01421">
    <property type="entry name" value="IMPCH"/>
    <property type="match status" value="1"/>
</dbReference>
<evidence type="ECO:0000313" key="13">
    <source>
        <dbReference type="Proteomes" id="UP000076394"/>
    </source>
</evidence>
<dbReference type="PANTHER" id="PTHR11692">
    <property type="entry name" value="BIFUNCTIONAL PURINE BIOSYNTHESIS PROTEIN PURH"/>
    <property type="match status" value="1"/>
</dbReference>
<dbReference type="EC" id="3.5.4.10" evidence="10"/>
<sequence>MRAILSVSDKTGLIEFARGLSELGFDIYSTGGTKKSLQQANVTVHSISDMTDSPEILDGRVKTLHPKVHGGILARRDLPEHMAELEKYNIQPIDMVVVNLYPFVKTVSRPDVSLTDALENIDIGGPTMIRASAKNFPSVTVVVDPQDYPRVLEHLKTGTLSLDERKKLAQKAFQHVAMYDTAISQYLWQGEEGFPENMTIALSKRYDLRYGENPHQPAVFYAENRVGHGQNTGITWAQQAWGKQLSFNNILDADAAWGAATDFSAATVAIVKHTNTCGLCSREDVAEAYKRAFSGDPVSAYGGIVASNRKVTLSMAEAMKGTFYEIIIAPEYEPEALEFLKTRKDLRILIAELPKHNEAETRSLDYRRVKGGLLVQAADELAENAVQTKVVTKREPTPEEMSDLKFAWRAVKHIKSNAIVLAKNNVLLGMGAGQPNRVVSVDIAKSKAGEASKGSVMASDAMFPFPDSVEQAAAAGVTAIIQPGGSIRDQESIDAANKHNIAMVFTGTRHFRH</sequence>
<dbReference type="Gene3D" id="3.40.50.1380">
    <property type="entry name" value="Methylglyoxal synthase-like domain"/>
    <property type="match status" value="1"/>
</dbReference>
<evidence type="ECO:0000256" key="4">
    <source>
        <dbReference type="ARBA" id="ARBA00022679"/>
    </source>
</evidence>
<organism evidence="12 13">
    <name type="scientific">Dehalococcoides mccartyi</name>
    <dbReference type="NCBI Taxonomy" id="61435"/>
    <lineage>
        <taxon>Bacteria</taxon>
        <taxon>Bacillati</taxon>
        <taxon>Chloroflexota</taxon>
        <taxon>Dehalococcoidia</taxon>
        <taxon>Dehalococcoidales</taxon>
        <taxon>Dehalococcoidaceae</taxon>
        <taxon>Dehalococcoides</taxon>
    </lineage>
</organism>
<dbReference type="Pfam" id="PF01808">
    <property type="entry name" value="AICARFT_IMPCHas"/>
    <property type="match status" value="1"/>
</dbReference>
<dbReference type="InterPro" id="IPR036914">
    <property type="entry name" value="MGS-like_dom_sf"/>
</dbReference>
<dbReference type="GO" id="GO:0005829">
    <property type="term" value="C:cytosol"/>
    <property type="evidence" value="ECO:0007669"/>
    <property type="project" value="TreeGrafter"/>
</dbReference>
<feature type="domain" description="MGS-like" evidence="11">
    <location>
        <begin position="1"/>
        <end position="143"/>
    </location>
</feature>
<dbReference type="OrthoDB" id="9802065at2"/>
<protein>
    <recommendedName>
        <fullName evidence="10">Bifunctional purine biosynthesis protein PurH</fullName>
    </recommendedName>
    <domain>
        <recommendedName>
            <fullName evidence="10">Phosphoribosylaminoimidazolecarboxamide formyltransferase</fullName>
            <ecNumber evidence="10">2.1.2.3</ecNumber>
        </recommendedName>
        <alternativeName>
            <fullName evidence="10">AICAR transformylase</fullName>
        </alternativeName>
    </domain>
    <domain>
        <recommendedName>
            <fullName evidence="10">IMP cyclohydrolase</fullName>
            <ecNumber evidence="10">3.5.4.10</ecNumber>
        </recommendedName>
        <alternativeName>
            <fullName evidence="10">ATIC</fullName>
        </alternativeName>
        <alternativeName>
            <fullName evidence="10">IMP synthase</fullName>
        </alternativeName>
        <alternativeName>
            <fullName evidence="10">Inosinicase</fullName>
        </alternativeName>
    </domain>
</protein>
<comment type="pathway">
    <text evidence="1 10">Purine metabolism; IMP biosynthesis via de novo pathway; IMP from 5-formamido-1-(5-phospho-D-ribosyl)imidazole-4-carboxamide: step 1/1.</text>
</comment>
<dbReference type="SUPFAM" id="SSF53927">
    <property type="entry name" value="Cytidine deaminase-like"/>
    <property type="match status" value="1"/>
</dbReference>
<dbReference type="GO" id="GO:0006189">
    <property type="term" value="P:'de novo' IMP biosynthetic process"/>
    <property type="evidence" value="ECO:0007669"/>
    <property type="project" value="UniProtKB-UniRule"/>
</dbReference>
<dbReference type="FunFam" id="3.40.50.1380:FF:000001">
    <property type="entry name" value="Bifunctional purine biosynthesis protein PurH"/>
    <property type="match status" value="1"/>
</dbReference>
<evidence type="ECO:0000256" key="6">
    <source>
        <dbReference type="ARBA" id="ARBA00022801"/>
    </source>
</evidence>
<evidence type="ECO:0000256" key="1">
    <source>
        <dbReference type="ARBA" id="ARBA00004844"/>
    </source>
</evidence>
<dbReference type="SMART" id="SM00798">
    <property type="entry name" value="AICARFT_IMPCHas"/>
    <property type="match status" value="1"/>
</dbReference>
<evidence type="ECO:0000259" key="11">
    <source>
        <dbReference type="PROSITE" id="PS51855"/>
    </source>
</evidence>
<comment type="catalytic activity">
    <reaction evidence="8 10">
        <text>(6R)-10-formyltetrahydrofolate + 5-amino-1-(5-phospho-beta-D-ribosyl)imidazole-4-carboxamide = 5-formamido-1-(5-phospho-D-ribosyl)imidazole-4-carboxamide + (6S)-5,6,7,8-tetrahydrofolate</text>
        <dbReference type="Rhea" id="RHEA:22192"/>
        <dbReference type="ChEBI" id="CHEBI:57453"/>
        <dbReference type="ChEBI" id="CHEBI:58467"/>
        <dbReference type="ChEBI" id="CHEBI:58475"/>
        <dbReference type="ChEBI" id="CHEBI:195366"/>
        <dbReference type="EC" id="2.1.2.3"/>
    </reaction>
</comment>
<evidence type="ECO:0000256" key="2">
    <source>
        <dbReference type="ARBA" id="ARBA00004954"/>
    </source>
</evidence>
<dbReference type="UniPathway" id="UPA00074">
    <property type="reaction ID" value="UER00133"/>
</dbReference>
<evidence type="ECO:0000256" key="7">
    <source>
        <dbReference type="ARBA" id="ARBA00023268"/>
    </source>
</evidence>
<comment type="similarity">
    <text evidence="3 10">Belongs to the PurH family.</text>
</comment>
<keyword evidence="6 10" id="KW-0378">Hydrolase</keyword>
<dbReference type="FunFam" id="3.40.140.20:FF:000001">
    <property type="entry name" value="Bifunctional purine biosynthesis protein PurH"/>
    <property type="match status" value="1"/>
</dbReference>
<dbReference type="Proteomes" id="UP000076394">
    <property type="component" value="Chromosome"/>
</dbReference>
<dbReference type="InterPro" id="IPR016193">
    <property type="entry name" value="Cytidine_deaminase-like"/>
</dbReference>
<gene>
    <name evidence="10" type="primary">purH</name>
    <name evidence="12" type="ORF">Dm11a5_1248</name>
</gene>
<dbReference type="GO" id="GO:0003937">
    <property type="term" value="F:IMP cyclohydrolase activity"/>
    <property type="evidence" value="ECO:0007669"/>
    <property type="project" value="UniProtKB-UniRule"/>
</dbReference>
<dbReference type="PATRIC" id="fig|61435.13.peg.1272"/>
<dbReference type="PIRSF" id="PIRSF000414">
    <property type="entry name" value="AICARFT_IMPCHas"/>
    <property type="match status" value="1"/>
</dbReference>
<dbReference type="PROSITE" id="PS51855">
    <property type="entry name" value="MGS"/>
    <property type="match status" value="1"/>
</dbReference>
<dbReference type="GO" id="GO:0004643">
    <property type="term" value="F:phosphoribosylaminoimidazolecarboxamide formyltransferase activity"/>
    <property type="evidence" value="ECO:0007669"/>
    <property type="project" value="UniProtKB-UniRule"/>
</dbReference>
<dbReference type="SMART" id="SM00851">
    <property type="entry name" value="MGS"/>
    <property type="match status" value="1"/>
</dbReference>
<name>A0A142VB68_9CHLR</name>
<dbReference type="InterPro" id="IPR024051">
    <property type="entry name" value="AICAR_Tfase_dup_dom_sf"/>
</dbReference>
<evidence type="ECO:0000256" key="3">
    <source>
        <dbReference type="ARBA" id="ARBA00007667"/>
    </source>
</evidence>
<evidence type="ECO:0000313" key="12">
    <source>
        <dbReference type="EMBL" id="AMU87074.1"/>
    </source>
</evidence>
<dbReference type="EMBL" id="CP011127">
    <property type="protein sequence ID" value="AMU87074.1"/>
    <property type="molecule type" value="Genomic_DNA"/>
</dbReference>
<dbReference type="NCBIfam" id="TIGR00355">
    <property type="entry name" value="purH"/>
    <property type="match status" value="1"/>
</dbReference>
<evidence type="ECO:0000256" key="9">
    <source>
        <dbReference type="ARBA" id="ARBA00050687"/>
    </source>
</evidence>
<dbReference type="InterPro" id="IPR011607">
    <property type="entry name" value="MGS-like_dom"/>
</dbReference>
<dbReference type="AlphaFoldDB" id="A0A142VB68"/>
<dbReference type="NCBIfam" id="NF002049">
    <property type="entry name" value="PRK00881.1"/>
    <property type="match status" value="1"/>
</dbReference>
<evidence type="ECO:0000256" key="10">
    <source>
        <dbReference type="HAMAP-Rule" id="MF_00139"/>
    </source>
</evidence>
<keyword evidence="7 10" id="KW-0511">Multifunctional enzyme</keyword>
<dbReference type="SUPFAM" id="SSF52335">
    <property type="entry name" value="Methylglyoxal synthase-like"/>
    <property type="match status" value="1"/>
</dbReference>
<dbReference type="Pfam" id="PF02142">
    <property type="entry name" value="MGS"/>
    <property type="match status" value="1"/>
</dbReference>
<evidence type="ECO:0000256" key="5">
    <source>
        <dbReference type="ARBA" id="ARBA00022755"/>
    </source>
</evidence>
<proteinExistence type="inferred from homology"/>
<evidence type="ECO:0000256" key="8">
    <source>
        <dbReference type="ARBA" id="ARBA00050488"/>
    </source>
</evidence>
<comment type="catalytic activity">
    <reaction evidence="9 10">
        <text>IMP + H2O = 5-formamido-1-(5-phospho-D-ribosyl)imidazole-4-carboxamide</text>
        <dbReference type="Rhea" id="RHEA:18445"/>
        <dbReference type="ChEBI" id="CHEBI:15377"/>
        <dbReference type="ChEBI" id="CHEBI:58053"/>
        <dbReference type="ChEBI" id="CHEBI:58467"/>
        <dbReference type="EC" id="3.5.4.10"/>
    </reaction>
</comment>
<keyword evidence="4 10" id="KW-0808">Transferase</keyword>
<comment type="pathway">
    <text evidence="2 10">Purine metabolism; IMP biosynthesis via de novo pathway; 5-formamido-1-(5-phospho-D-ribosyl)imidazole-4-carboxamide from 5-amino-1-(5-phospho-D-ribosyl)imidazole-4-carboxamide (10-formyl THF route): step 1/1.</text>
</comment>
<dbReference type="InterPro" id="IPR002695">
    <property type="entry name" value="PurH-like"/>
</dbReference>
<dbReference type="Gene3D" id="3.40.140.20">
    <property type="match status" value="2"/>
</dbReference>
<dbReference type="OMA" id="IKHNNPC"/>
<dbReference type="PANTHER" id="PTHR11692:SF0">
    <property type="entry name" value="BIFUNCTIONAL PURINE BIOSYNTHESIS PROTEIN ATIC"/>
    <property type="match status" value="1"/>
</dbReference>
<reference evidence="12 13" key="1">
    <citation type="submission" date="2015-03" db="EMBL/GenBank/DDBJ databases">
        <title>Genomic characterization of Dehalococcoides mccartyi strain 11a5, an unusal plasmid-containing chloroethene dechlorinator.</title>
        <authorList>
            <person name="Zhao S."/>
            <person name="Ding C."/>
            <person name="He J."/>
        </authorList>
    </citation>
    <scope>NUCLEOTIDE SEQUENCE [LARGE SCALE GENOMIC DNA]</scope>
    <source>
        <strain evidence="12 13">11a5</strain>
    </source>
</reference>
<comment type="domain">
    <text evidence="10">The IMP cyclohydrolase activity resides in the N-terminal region.</text>
</comment>
<keyword evidence="5 10" id="KW-0658">Purine biosynthesis</keyword>
<dbReference type="EC" id="2.1.2.3" evidence="10"/>